<dbReference type="OrthoDB" id="678992at2759"/>
<evidence type="ECO:0000256" key="1">
    <source>
        <dbReference type="ARBA" id="ARBA00004613"/>
    </source>
</evidence>
<comment type="subcellular location">
    <subcellularLocation>
        <location evidence="1">Secreted</location>
    </subcellularLocation>
</comment>
<dbReference type="PANTHER" id="PTHR32411:SF43">
    <property type="entry name" value="CYSTEINE-RICH REPEAT SECRETORY PROTEIN 38"/>
    <property type="match status" value="1"/>
</dbReference>
<gene>
    <name evidence="8" type="ORF">NYM_LOCUS28765</name>
</gene>
<dbReference type="InterPro" id="IPR050581">
    <property type="entry name" value="CRR_secretory_protein"/>
</dbReference>
<dbReference type="InterPro" id="IPR038408">
    <property type="entry name" value="GNK2_sf"/>
</dbReference>
<dbReference type="AlphaFoldDB" id="A0A5K1H7X8"/>
<feature type="chain" id="PRO_5023808322" description="Gnk2-homologous domain-containing protein" evidence="6">
    <location>
        <begin position="19"/>
        <end position="245"/>
    </location>
</feature>
<protein>
    <recommendedName>
        <fullName evidence="7">Gnk2-homologous domain-containing protein</fullName>
    </recommendedName>
</protein>
<keyword evidence="2" id="KW-0964">Secreted</keyword>
<evidence type="ECO:0000313" key="8">
    <source>
        <dbReference type="EMBL" id="VVW83117.1"/>
    </source>
</evidence>
<dbReference type="GO" id="GO:0005576">
    <property type="term" value="C:extracellular region"/>
    <property type="evidence" value="ECO:0007669"/>
    <property type="project" value="UniProtKB-SubCell"/>
</dbReference>
<accession>A0A5K1H7X8</accession>
<name>A0A5K1H7X8_9MAGN</name>
<dbReference type="CDD" id="cd23509">
    <property type="entry name" value="Gnk2-like"/>
    <property type="match status" value="2"/>
</dbReference>
<keyword evidence="4" id="KW-0677">Repeat</keyword>
<dbReference type="OMA" id="PSTHFAT"/>
<feature type="domain" description="Gnk2-homologous" evidence="7">
    <location>
        <begin position="145"/>
        <end position="245"/>
    </location>
</feature>
<dbReference type="Gene3D" id="3.30.430.20">
    <property type="entry name" value="Gnk2 domain, C-X8-C-X2-C motif"/>
    <property type="match status" value="2"/>
</dbReference>
<evidence type="ECO:0000256" key="5">
    <source>
        <dbReference type="ARBA" id="ARBA00038515"/>
    </source>
</evidence>
<dbReference type="InterPro" id="IPR002902">
    <property type="entry name" value="GNK2"/>
</dbReference>
<comment type="similarity">
    <text evidence="5">Belongs to the cysteine-rich repeat secretory protein family.</text>
</comment>
<reference evidence="8" key="1">
    <citation type="submission" date="2019-09" db="EMBL/GenBank/DDBJ databases">
        <authorList>
            <person name="Zhang L."/>
        </authorList>
    </citation>
    <scope>NUCLEOTIDE SEQUENCE</scope>
</reference>
<evidence type="ECO:0000259" key="7">
    <source>
        <dbReference type="PROSITE" id="PS51473"/>
    </source>
</evidence>
<sequence length="245" mass="27213">MEMVYSVMVPMLLRVGFPLLLLLSFHVDHEMSSNDYINCRCNVTAHYTGGSKFESNMHGAFNILTKDAPPSGFANVTKGKGSERVYGLAQCRGDVDQEDCKACIHNSTKAIVGTYCPSAIDAIIWYENCQLRYSNSNFFAHLIVEDSGSWYWTADKVEEHKAFNQNLGSLLKNLTSQATTELNSKFMFATGNIPSTNQKTIYGLVQCTRDTSLADCSQCLISTISKSHRLARMHTAVKLQPEVAV</sequence>
<dbReference type="Pfam" id="PF01657">
    <property type="entry name" value="Stress-antifung"/>
    <property type="match status" value="2"/>
</dbReference>
<evidence type="ECO:0000256" key="4">
    <source>
        <dbReference type="ARBA" id="ARBA00022737"/>
    </source>
</evidence>
<evidence type="ECO:0000256" key="6">
    <source>
        <dbReference type="SAM" id="SignalP"/>
    </source>
</evidence>
<feature type="signal peptide" evidence="6">
    <location>
        <begin position="1"/>
        <end position="18"/>
    </location>
</feature>
<evidence type="ECO:0000256" key="2">
    <source>
        <dbReference type="ARBA" id="ARBA00022525"/>
    </source>
</evidence>
<organism evidence="8">
    <name type="scientific">Nymphaea colorata</name>
    <name type="common">pocket water lily</name>
    <dbReference type="NCBI Taxonomy" id="210225"/>
    <lineage>
        <taxon>Eukaryota</taxon>
        <taxon>Viridiplantae</taxon>
        <taxon>Streptophyta</taxon>
        <taxon>Embryophyta</taxon>
        <taxon>Tracheophyta</taxon>
        <taxon>Spermatophyta</taxon>
        <taxon>Magnoliopsida</taxon>
        <taxon>Nymphaeales</taxon>
        <taxon>Nymphaeaceae</taxon>
        <taxon>Nymphaea</taxon>
    </lineage>
</organism>
<dbReference type="PROSITE" id="PS51473">
    <property type="entry name" value="GNK2"/>
    <property type="match status" value="2"/>
</dbReference>
<dbReference type="PANTHER" id="PTHR32411">
    <property type="entry name" value="CYSTEINE-RICH REPEAT SECRETORY PROTEIN 38-RELATED"/>
    <property type="match status" value="1"/>
</dbReference>
<proteinExistence type="inferred from homology"/>
<dbReference type="EMBL" id="LR721790">
    <property type="protein sequence ID" value="VVW83117.1"/>
    <property type="molecule type" value="Genomic_DNA"/>
</dbReference>
<evidence type="ECO:0000256" key="3">
    <source>
        <dbReference type="ARBA" id="ARBA00022729"/>
    </source>
</evidence>
<keyword evidence="3 6" id="KW-0732">Signal</keyword>
<feature type="domain" description="Gnk2-homologous" evidence="7">
    <location>
        <begin position="34"/>
        <end position="138"/>
    </location>
</feature>